<evidence type="ECO:0000313" key="3">
    <source>
        <dbReference type="Proteomes" id="UP000539265"/>
    </source>
</evidence>
<dbReference type="RefSeq" id="WP_096349796.1">
    <property type="nucleotide sequence ID" value="NZ_AP017313.1"/>
</dbReference>
<reference evidence="2" key="1">
    <citation type="submission" date="2020-08" db="EMBL/GenBank/DDBJ databases">
        <title>Genomic Encyclopedia of Type Strains, Phase III (KMG-III): the genomes of soil and plant-associated and newly described type strains.</title>
        <authorList>
            <person name="Whitman W."/>
        </authorList>
    </citation>
    <scope>NUCLEOTIDE SEQUENCE [LARGE SCALE GENOMIC DNA]</scope>
    <source>
        <strain evidence="2">CECT 8628</strain>
    </source>
</reference>
<protein>
    <submittedName>
        <fullName evidence="2">Uncharacterized protein</fullName>
    </submittedName>
</protein>
<keyword evidence="1" id="KW-0472">Membrane</keyword>
<accession>A0A839SLX9</accession>
<name>A0A839SLX9_9SPHI</name>
<keyword evidence="1" id="KW-1133">Transmembrane helix</keyword>
<dbReference type="Proteomes" id="UP000539265">
    <property type="component" value="Unassembled WGS sequence"/>
</dbReference>
<keyword evidence="1" id="KW-0812">Transmembrane</keyword>
<proteinExistence type="predicted"/>
<feature type="transmembrane region" description="Helical" evidence="1">
    <location>
        <begin position="5"/>
        <end position="25"/>
    </location>
</feature>
<evidence type="ECO:0000256" key="1">
    <source>
        <dbReference type="SAM" id="Phobius"/>
    </source>
</evidence>
<sequence length="61" mass="6790">MKNIYLYMFVGILAIIMVVVSLMNFDPKVETWSSIIAGGAVALLILKSPAIFAYIKQKRAK</sequence>
<evidence type="ECO:0000313" key="2">
    <source>
        <dbReference type="EMBL" id="MBB3058562.1"/>
    </source>
</evidence>
<feature type="transmembrane region" description="Helical" evidence="1">
    <location>
        <begin position="31"/>
        <end position="55"/>
    </location>
</feature>
<dbReference type="OrthoDB" id="799813at2"/>
<organism evidence="2 3">
    <name type="scientific">Mucilaginibacter gotjawali</name>
    <dbReference type="NCBI Taxonomy" id="1550579"/>
    <lineage>
        <taxon>Bacteria</taxon>
        <taxon>Pseudomonadati</taxon>
        <taxon>Bacteroidota</taxon>
        <taxon>Sphingobacteriia</taxon>
        <taxon>Sphingobacteriales</taxon>
        <taxon>Sphingobacteriaceae</taxon>
        <taxon>Mucilaginibacter</taxon>
    </lineage>
</organism>
<dbReference type="AlphaFoldDB" id="A0A839SLX9"/>
<dbReference type="EMBL" id="JACHWX010000022">
    <property type="protein sequence ID" value="MBB3058562.1"/>
    <property type="molecule type" value="Genomic_DNA"/>
</dbReference>
<comment type="caution">
    <text evidence="2">The sequence shown here is derived from an EMBL/GenBank/DDBJ whole genome shotgun (WGS) entry which is preliminary data.</text>
</comment>
<gene>
    <name evidence="2" type="ORF">FHS11_005016</name>
</gene>
<keyword evidence="3" id="KW-1185">Reference proteome</keyword>